<organism evidence="2 3">
    <name type="scientific">Shewanella salipaludis</name>
    <dbReference type="NCBI Taxonomy" id="2723052"/>
    <lineage>
        <taxon>Bacteria</taxon>
        <taxon>Pseudomonadati</taxon>
        <taxon>Pseudomonadota</taxon>
        <taxon>Gammaproteobacteria</taxon>
        <taxon>Alteromonadales</taxon>
        <taxon>Shewanellaceae</taxon>
        <taxon>Shewanella</taxon>
    </lineage>
</organism>
<protein>
    <submittedName>
        <fullName evidence="2">Alpha/beta fold hydrolase</fullName>
    </submittedName>
</protein>
<dbReference type="GO" id="GO:0016787">
    <property type="term" value="F:hydrolase activity"/>
    <property type="evidence" value="ECO:0007669"/>
    <property type="project" value="UniProtKB-KW"/>
</dbReference>
<comment type="caution">
    <text evidence="2">The sequence shown here is derived from an EMBL/GenBank/DDBJ whole genome shotgun (WGS) entry which is preliminary data.</text>
</comment>
<dbReference type="Pfam" id="PF12146">
    <property type="entry name" value="Hydrolase_4"/>
    <property type="match status" value="1"/>
</dbReference>
<dbReference type="PANTHER" id="PTHR11614">
    <property type="entry name" value="PHOSPHOLIPASE-RELATED"/>
    <property type="match status" value="1"/>
</dbReference>
<dbReference type="InterPro" id="IPR051044">
    <property type="entry name" value="MAG_DAG_Lipase"/>
</dbReference>
<dbReference type="InterPro" id="IPR029058">
    <property type="entry name" value="AB_hydrolase_fold"/>
</dbReference>
<gene>
    <name evidence="2" type="ORF">HC757_16480</name>
</gene>
<evidence type="ECO:0000259" key="1">
    <source>
        <dbReference type="Pfam" id="PF12146"/>
    </source>
</evidence>
<dbReference type="EMBL" id="JAAXYH010000015">
    <property type="protein sequence ID" value="NMH66755.1"/>
    <property type="molecule type" value="Genomic_DNA"/>
</dbReference>
<dbReference type="Proteomes" id="UP000737113">
    <property type="component" value="Unassembled WGS sequence"/>
</dbReference>
<evidence type="ECO:0000313" key="2">
    <source>
        <dbReference type="EMBL" id="NMH66755.1"/>
    </source>
</evidence>
<keyword evidence="2" id="KW-0378">Hydrolase</keyword>
<dbReference type="Gene3D" id="3.40.50.1820">
    <property type="entry name" value="alpha/beta hydrolase"/>
    <property type="match status" value="1"/>
</dbReference>
<sequence>MNQMTEVTQSYTPSFGSEQTLGSPELAAFWQGIDNGFLKLDDKLHLAYMSISHPQSKGTLVVSNGRVESYVKYQELIFDCYRQGYSIYALDHRGQGLSSRLTSNPHKGHVEHFDDYVNDLALFIDLVVLPAQTPGTALFLIGHSMGSAIATLYLERHPGVFEAAVLCAPMYGIQLPMGKGFIRWLANKLDRVRQNGEPSYVPRGKDYVAVPFAENELTHSEIRYQAYRWLYQTQPELQLGAPTNHWLVQAIDAGDRCIRAARQSTTPILILQASEDTVVDNAAQNLAIGPNCQLLTIEGARHEIFIESDKIRDLALEALFDFLKCHAPVNTRAVDA</sequence>
<feature type="domain" description="Serine aminopeptidase S33" evidence="1">
    <location>
        <begin position="55"/>
        <end position="309"/>
    </location>
</feature>
<reference evidence="2" key="1">
    <citation type="submission" date="2020-04" db="EMBL/GenBank/DDBJ databases">
        <title>Description of Shewanella salipaludis sp. nov., isolated from a salt marsh.</title>
        <authorList>
            <person name="Park S."/>
            <person name="Yoon J.-H."/>
        </authorList>
    </citation>
    <scope>NUCLEOTIDE SEQUENCE</scope>
    <source>
        <strain evidence="2">SHSM-M6</strain>
    </source>
</reference>
<proteinExistence type="predicted"/>
<accession>A0A972JL07</accession>
<dbReference type="RefSeq" id="WP_169565485.1">
    <property type="nucleotide sequence ID" value="NZ_JAAXYH010000015.1"/>
</dbReference>
<dbReference type="AlphaFoldDB" id="A0A972JL07"/>
<keyword evidence="3" id="KW-1185">Reference proteome</keyword>
<dbReference type="InterPro" id="IPR022742">
    <property type="entry name" value="Hydrolase_4"/>
</dbReference>
<dbReference type="SUPFAM" id="SSF53474">
    <property type="entry name" value="alpha/beta-Hydrolases"/>
    <property type="match status" value="1"/>
</dbReference>
<name>A0A972JL07_9GAMM</name>
<evidence type="ECO:0000313" key="3">
    <source>
        <dbReference type="Proteomes" id="UP000737113"/>
    </source>
</evidence>